<organism evidence="1 2">
    <name type="scientific">Novosphingobium organovorum</name>
    <dbReference type="NCBI Taxonomy" id="2930092"/>
    <lineage>
        <taxon>Bacteria</taxon>
        <taxon>Pseudomonadati</taxon>
        <taxon>Pseudomonadota</taxon>
        <taxon>Alphaproteobacteria</taxon>
        <taxon>Sphingomonadales</taxon>
        <taxon>Sphingomonadaceae</taxon>
        <taxon>Novosphingobium</taxon>
    </lineage>
</organism>
<dbReference type="RefSeq" id="WP_244024652.1">
    <property type="nucleotide sequence ID" value="NZ_JALHLF010000267.1"/>
</dbReference>
<protein>
    <submittedName>
        <fullName evidence="1">Periplasmic heavy metal sensor</fullName>
    </submittedName>
</protein>
<name>A0ABT0BJQ4_9SPHN</name>
<evidence type="ECO:0000313" key="1">
    <source>
        <dbReference type="EMBL" id="MCJ2185175.1"/>
    </source>
</evidence>
<dbReference type="InterPro" id="IPR025961">
    <property type="entry name" value="Metal_resist"/>
</dbReference>
<dbReference type="Gene3D" id="1.20.120.1490">
    <property type="match status" value="1"/>
</dbReference>
<dbReference type="Pfam" id="PF13801">
    <property type="entry name" value="Metal_resist"/>
    <property type="match status" value="1"/>
</dbReference>
<proteinExistence type="predicted"/>
<keyword evidence="2" id="KW-1185">Reference proteome</keyword>
<evidence type="ECO:0000313" key="2">
    <source>
        <dbReference type="Proteomes" id="UP001162881"/>
    </source>
</evidence>
<dbReference type="EMBL" id="JALHLF010000267">
    <property type="protein sequence ID" value="MCJ2185175.1"/>
    <property type="molecule type" value="Genomic_DNA"/>
</dbReference>
<reference evidence="1" key="1">
    <citation type="submission" date="2022-03" db="EMBL/GenBank/DDBJ databases">
        <title>Identification of a novel bacterium isolated from mangrove sediments.</title>
        <authorList>
            <person name="Pan X."/>
        </authorList>
    </citation>
    <scope>NUCLEOTIDE SEQUENCE</scope>
    <source>
        <strain evidence="1">B1949</strain>
    </source>
</reference>
<dbReference type="Proteomes" id="UP001162881">
    <property type="component" value="Unassembled WGS sequence"/>
</dbReference>
<accession>A0ABT0BJQ4</accession>
<comment type="caution">
    <text evidence="1">The sequence shown here is derived from an EMBL/GenBank/DDBJ whole genome shotgun (WGS) entry which is preliminary data.</text>
</comment>
<sequence length="146" mass="15933">MRTLNGKLVLFVLAFLAALAAFWVGQMLRADHSSANRVHTLIHSQLDLDADQKARIAQLEEAFAGQRATLEGNLRTANAELAQAIDREHRYGPKVAQAIDKCHAAMGSLQKATLQHIFAIRAVLRPDQARRLDATVASALTDPATN</sequence>
<gene>
    <name evidence="1" type="ORF">MTR62_21160</name>
</gene>